<sequence>MDEDIRGGETAVARLVRGTPLGEVLDSADPGAWTALDVAVRTWAWYSFPELPDAKWVASRGVGAGDAPRRLVRRRPDSPADSAAGPAVEPRLALALCHPDGRTREEALAWAAEYPSLRPRPCCPRHG</sequence>
<keyword evidence="2" id="KW-1185">Reference proteome</keyword>
<name>A0A6G5RBQ7_9ACTN</name>
<gene>
    <name evidence="1" type="ORF">CEB94_11925</name>
</gene>
<dbReference type="KEGG" id="shaw:CEB94_11925"/>
<reference evidence="1 2" key="1">
    <citation type="submission" date="2017-06" db="EMBL/GenBank/DDBJ databases">
        <title>Complete Genome Sequence of Streptomyces hawaiiensis NRRL 15010 and insights into acyldepsipeptides biosynthesis.</title>
        <authorList>
            <person name="Mariita R.M."/>
            <person name="Sello J.K."/>
        </authorList>
    </citation>
    <scope>NUCLEOTIDE SEQUENCE [LARGE SCALE GENOMIC DNA]</scope>
    <source>
        <strain evidence="1 2">ATCC 12236</strain>
    </source>
</reference>
<evidence type="ECO:0000313" key="2">
    <source>
        <dbReference type="Proteomes" id="UP000495940"/>
    </source>
</evidence>
<accession>A0A6G5RBQ7</accession>
<protein>
    <submittedName>
        <fullName evidence="1">Uncharacterized protein</fullName>
    </submittedName>
</protein>
<dbReference type="EMBL" id="CP021978">
    <property type="protein sequence ID" value="QCD55505.1"/>
    <property type="molecule type" value="Genomic_DNA"/>
</dbReference>
<dbReference type="AlphaFoldDB" id="A0A6G5RBQ7"/>
<dbReference type="Proteomes" id="UP000495940">
    <property type="component" value="Chromosome"/>
</dbReference>
<evidence type="ECO:0000313" key="1">
    <source>
        <dbReference type="EMBL" id="QCD55505.1"/>
    </source>
</evidence>
<proteinExistence type="predicted"/>
<organism evidence="1 2">
    <name type="scientific">Streptomyces hawaiiensis</name>
    <dbReference type="NCBI Taxonomy" id="67305"/>
    <lineage>
        <taxon>Bacteria</taxon>
        <taxon>Bacillati</taxon>
        <taxon>Actinomycetota</taxon>
        <taxon>Actinomycetes</taxon>
        <taxon>Kitasatosporales</taxon>
        <taxon>Streptomycetaceae</taxon>
        <taxon>Streptomyces</taxon>
    </lineage>
</organism>